<evidence type="ECO:0000313" key="7">
    <source>
        <dbReference type="Ensembl" id="ENSOABP00000068874.1"/>
    </source>
</evidence>
<dbReference type="GO" id="GO:0072562">
    <property type="term" value="C:blood microparticle"/>
    <property type="evidence" value="ECO:0007669"/>
    <property type="project" value="TreeGrafter"/>
</dbReference>
<reference evidence="8" key="1">
    <citation type="submission" date="2020-03" db="EMBL/GenBank/DDBJ databases">
        <title>Evolution of repeat sequences and sex chromosomes of tilapia species revealed by chromosome-level genomes.</title>
        <authorList>
            <person name="Xu L."/>
            <person name="Tao W."/>
            <person name="Wang D."/>
            <person name="Zhou Q."/>
        </authorList>
    </citation>
    <scope>NUCLEOTIDE SEQUENCE [LARGE SCALE GENOMIC DNA]</scope>
    <source>
        <strain evidence="8">Israel</strain>
    </source>
</reference>
<dbReference type="CDD" id="cd00042">
    <property type="entry name" value="CY"/>
    <property type="match status" value="1"/>
</dbReference>
<dbReference type="Gene3D" id="3.10.450.10">
    <property type="match status" value="2"/>
</dbReference>
<evidence type="ECO:0000256" key="1">
    <source>
        <dbReference type="ARBA" id="ARBA00022729"/>
    </source>
</evidence>
<reference evidence="7" key="3">
    <citation type="submission" date="2025-09" db="UniProtKB">
        <authorList>
            <consortium name="Ensembl"/>
        </authorList>
    </citation>
    <scope>IDENTIFICATION</scope>
</reference>
<dbReference type="AlphaFoldDB" id="A0AAZ1XML5"/>
<dbReference type="GO" id="GO:0031012">
    <property type="term" value="C:extracellular matrix"/>
    <property type="evidence" value="ECO:0007669"/>
    <property type="project" value="TreeGrafter"/>
</dbReference>
<accession>A0AAZ1XML5</accession>
<feature type="region of interest" description="Disordered" evidence="4">
    <location>
        <begin position="256"/>
        <end position="382"/>
    </location>
</feature>
<feature type="chain" id="PRO_5044252964" description="Cystatin domain-containing protein" evidence="5">
    <location>
        <begin position="20"/>
        <end position="413"/>
    </location>
</feature>
<dbReference type="Ensembl" id="ENSOABT00000068615.1">
    <property type="protein sequence ID" value="ENSOABP00000068874.1"/>
    <property type="gene ID" value="ENSOABG00000012325.2"/>
</dbReference>
<keyword evidence="8" id="KW-1185">Reference proteome</keyword>
<evidence type="ECO:0000256" key="4">
    <source>
        <dbReference type="SAM" id="MobiDB-lite"/>
    </source>
</evidence>
<dbReference type="PANTHER" id="PTHR13814">
    <property type="entry name" value="FETUIN"/>
    <property type="match status" value="1"/>
</dbReference>
<dbReference type="Proteomes" id="UP000472276">
    <property type="component" value="Unassembled WGS sequence"/>
</dbReference>
<evidence type="ECO:0000259" key="6">
    <source>
        <dbReference type="SMART" id="SM00043"/>
    </source>
</evidence>
<evidence type="ECO:0000256" key="5">
    <source>
        <dbReference type="SAM" id="SignalP"/>
    </source>
</evidence>
<dbReference type="PANTHER" id="PTHR13814:SF6">
    <property type="entry name" value="ALPHA-2-HS-GLYCOPROTEIN"/>
    <property type="match status" value="1"/>
</dbReference>
<protein>
    <recommendedName>
        <fullName evidence="6">Cystatin domain-containing protein</fullName>
    </recommendedName>
</protein>
<sequence length="413" mass="44716">MRTLRVLTLLSAAVLLCSAAPGLAPLTCSEGNGPAAADKAVHHINEYHDHGYKFRLHEVQGNSVEQVDGGCNVKLQLDLRETKCHTTNPKPFEDCEIREETARAVKANCTVLMTIKDGDATITKYECDTRQVNTNSEMVRICPDCPVLLPLNDSEGLKSVHEATTEFNKNTSNQHYYILKEVGRISSGYIMTSGMNYYAEFALVETHCPVGSRIVIEACTPLCPDRARHAFCKSSYSSENGLLSNDCDFYPAENTTALGPGEKEPDCRHHGRHRPHGHGHHHHHNGSGGRPPHAHDHGHGPPPPGGKGGRPPHSHGGPPPHAHDHGHGPPPHAHDHGHGPPPHAGKGGRPPHSHGGPPPHAHDHGHGPPPPGGKGKGSFHPLRRLHPCHGFLVNPDPALHPICPWPLPHRTHN</sequence>
<dbReference type="GO" id="GO:0004869">
    <property type="term" value="F:cysteine-type endopeptidase inhibitor activity"/>
    <property type="evidence" value="ECO:0007669"/>
    <property type="project" value="InterPro"/>
</dbReference>
<feature type="compositionally biased region" description="Basic and acidic residues" evidence="4">
    <location>
        <begin position="321"/>
        <end position="338"/>
    </location>
</feature>
<dbReference type="InterPro" id="IPR046350">
    <property type="entry name" value="Cystatin_sf"/>
</dbReference>
<keyword evidence="1 5" id="KW-0732">Signal</keyword>
<evidence type="ECO:0000313" key="8">
    <source>
        <dbReference type="Proteomes" id="UP000472276"/>
    </source>
</evidence>
<proteinExistence type="predicted"/>
<feature type="signal peptide" evidence="5">
    <location>
        <begin position="1"/>
        <end position="19"/>
    </location>
</feature>
<feature type="domain" description="Cystatin" evidence="6">
    <location>
        <begin position="141"/>
        <end position="248"/>
    </location>
</feature>
<dbReference type="InterPro" id="IPR050735">
    <property type="entry name" value="Kininogen_Fetuin_HRG"/>
</dbReference>
<dbReference type="SMART" id="SM00043">
    <property type="entry name" value="CY"/>
    <property type="match status" value="2"/>
</dbReference>
<organism evidence="7 8">
    <name type="scientific">Oreochromis aureus</name>
    <name type="common">Israeli tilapia</name>
    <name type="synonym">Chromis aureus</name>
    <dbReference type="NCBI Taxonomy" id="47969"/>
    <lineage>
        <taxon>Eukaryota</taxon>
        <taxon>Metazoa</taxon>
        <taxon>Chordata</taxon>
        <taxon>Craniata</taxon>
        <taxon>Vertebrata</taxon>
        <taxon>Euteleostomi</taxon>
        <taxon>Actinopterygii</taxon>
        <taxon>Neopterygii</taxon>
        <taxon>Teleostei</taxon>
        <taxon>Neoteleostei</taxon>
        <taxon>Acanthomorphata</taxon>
        <taxon>Ovalentaria</taxon>
        <taxon>Cichlomorphae</taxon>
        <taxon>Cichliformes</taxon>
        <taxon>Cichlidae</taxon>
        <taxon>African cichlids</taxon>
        <taxon>Pseudocrenilabrinae</taxon>
        <taxon>Oreochromini</taxon>
        <taxon>Oreochromis</taxon>
    </lineage>
</organism>
<evidence type="ECO:0000256" key="3">
    <source>
        <dbReference type="ARBA" id="ARBA00023180"/>
    </source>
</evidence>
<keyword evidence="2" id="KW-1015">Disulfide bond</keyword>
<evidence type="ECO:0000256" key="2">
    <source>
        <dbReference type="ARBA" id="ARBA00023157"/>
    </source>
</evidence>
<feature type="domain" description="Cystatin" evidence="6">
    <location>
        <begin position="16"/>
        <end position="128"/>
    </location>
</feature>
<keyword evidence="3" id="KW-0325">Glycoprotein</keyword>
<dbReference type="SUPFAM" id="SSF54403">
    <property type="entry name" value="Cystatin/monellin"/>
    <property type="match status" value="2"/>
</dbReference>
<feature type="compositionally biased region" description="Basic residues" evidence="4">
    <location>
        <begin position="269"/>
        <end position="285"/>
    </location>
</feature>
<dbReference type="InterPro" id="IPR000010">
    <property type="entry name" value="Cystatin_dom"/>
</dbReference>
<gene>
    <name evidence="7" type="primary">HRG</name>
</gene>
<name>A0AAZ1XML5_OREAU</name>
<reference evidence="7" key="2">
    <citation type="submission" date="2025-08" db="UniProtKB">
        <authorList>
            <consortium name="Ensembl"/>
        </authorList>
    </citation>
    <scope>IDENTIFICATION</scope>
</reference>
<dbReference type="Pfam" id="PF00031">
    <property type="entry name" value="Cystatin"/>
    <property type="match status" value="2"/>
</dbReference>